<proteinExistence type="predicted"/>
<organism evidence="1 2">
    <name type="scientific">Chryseobacterium rhizoplanae</name>
    <dbReference type="NCBI Taxonomy" id="1609531"/>
    <lineage>
        <taxon>Bacteria</taxon>
        <taxon>Pseudomonadati</taxon>
        <taxon>Bacteroidota</taxon>
        <taxon>Flavobacteriia</taxon>
        <taxon>Flavobacteriales</taxon>
        <taxon>Weeksellaceae</taxon>
        <taxon>Chryseobacterium group</taxon>
        <taxon>Chryseobacterium</taxon>
    </lineage>
</organism>
<evidence type="ECO:0000313" key="2">
    <source>
        <dbReference type="Proteomes" id="UP000316916"/>
    </source>
</evidence>
<sequence length="40" mass="4654">MRRYIIYTNVGVTTSTSSNNNIYIYSDTLTLAWITAMYKN</sequence>
<dbReference type="AlphaFoldDB" id="A0A521BVA5"/>
<gene>
    <name evidence="1" type="ORF">SAMN06265171_102161</name>
</gene>
<dbReference type="Proteomes" id="UP000316916">
    <property type="component" value="Unassembled WGS sequence"/>
</dbReference>
<name>A0A521BVA5_9FLAO</name>
<evidence type="ECO:0000313" key="1">
    <source>
        <dbReference type="EMBL" id="SMO51113.1"/>
    </source>
</evidence>
<accession>A0A521BVA5</accession>
<reference evidence="1 2" key="1">
    <citation type="submission" date="2017-05" db="EMBL/GenBank/DDBJ databases">
        <authorList>
            <person name="Varghese N."/>
            <person name="Submissions S."/>
        </authorList>
    </citation>
    <scope>NUCLEOTIDE SEQUENCE [LARGE SCALE GENOMIC DNA]</scope>
    <source>
        <strain evidence="1 2">DSM 29371</strain>
    </source>
</reference>
<protein>
    <submittedName>
        <fullName evidence="1">Uncharacterized protein</fullName>
    </submittedName>
</protein>
<keyword evidence="2" id="KW-1185">Reference proteome</keyword>
<dbReference type="EMBL" id="FXTC01000002">
    <property type="protein sequence ID" value="SMO51113.1"/>
    <property type="molecule type" value="Genomic_DNA"/>
</dbReference>